<keyword evidence="1" id="KW-0862">Zinc</keyword>
<dbReference type="Proteomes" id="UP000187209">
    <property type="component" value="Unassembled WGS sequence"/>
</dbReference>
<evidence type="ECO:0000313" key="4">
    <source>
        <dbReference type="Proteomes" id="UP000187209"/>
    </source>
</evidence>
<name>A0A1R2CJU3_9CILI</name>
<proteinExistence type="predicted"/>
<dbReference type="EMBL" id="MPUH01000130">
    <property type="protein sequence ID" value="OMJ89230.1"/>
    <property type="molecule type" value="Genomic_DNA"/>
</dbReference>
<feature type="domain" description="RING-type" evidence="2">
    <location>
        <begin position="327"/>
        <end position="370"/>
    </location>
</feature>
<organism evidence="3 4">
    <name type="scientific">Stentor coeruleus</name>
    <dbReference type="NCBI Taxonomy" id="5963"/>
    <lineage>
        <taxon>Eukaryota</taxon>
        <taxon>Sar</taxon>
        <taxon>Alveolata</taxon>
        <taxon>Ciliophora</taxon>
        <taxon>Postciliodesmatophora</taxon>
        <taxon>Heterotrichea</taxon>
        <taxon>Heterotrichida</taxon>
        <taxon>Stentoridae</taxon>
        <taxon>Stentor</taxon>
    </lineage>
</organism>
<reference evidence="3 4" key="1">
    <citation type="submission" date="2016-11" db="EMBL/GenBank/DDBJ databases">
        <title>The macronuclear genome of Stentor coeruleus: a giant cell with tiny introns.</title>
        <authorList>
            <person name="Slabodnick M."/>
            <person name="Ruby J.G."/>
            <person name="Reiff S.B."/>
            <person name="Swart E.C."/>
            <person name="Gosai S."/>
            <person name="Prabakaran S."/>
            <person name="Witkowska E."/>
            <person name="Larue G.E."/>
            <person name="Fisher S."/>
            <person name="Freeman R.M."/>
            <person name="Gunawardena J."/>
            <person name="Chu W."/>
            <person name="Stover N.A."/>
            <person name="Gregory B.D."/>
            <person name="Nowacki M."/>
            <person name="Derisi J."/>
            <person name="Roy S.W."/>
            <person name="Marshall W.F."/>
            <person name="Sood P."/>
        </authorList>
    </citation>
    <scope>NUCLEOTIDE SEQUENCE [LARGE SCALE GENOMIC DNA]</scope>
    <source>
        <strain evidence="3">WM001</strain>
    </source>
</reference>
<evidence type="ECO:0000313" key="3">
    <source>
        <dbReference type="EMBL" id="OMJ89230.1"/>
    </source>
</evidence>
<accession>A0A1R2CJU3</accession>
<protein>
    <recommendedName>
        <fullName evidence="2">RING-type domain-containing protein</fullName>
    </recommendedName>
</protein>
<evidence type="ECO:0000256" key="1">
    <source>
        <dbReference type="PROSITE-ProRule" id="PRU00175"/>
    </source>
</evidence>
<keyword evidence="4" id="KW-1185">Reference proteome</keyword>
<evidence type="ECO:0000259" key="2">
    <source>
        <dbReference type="PROSITE" id="PS50089"/>
    </source>
</evidence>
<dbReference type="PROSITE" id="PS50089">
    <property type="entry name" value="ZF_RING_2"/>
    <property type="match status" value="1"/>
</dbReference>
<sequence length="385" mass="44092">METFSYFSGNSIDYQNFVSYSSILPANESFYIALAIGMVEAFARVKNSNLSQPSWTNFKKHILALQKIDSQSKYSDSIGILLSFCNIIETMPIEEGLKSINYYAVNNESSLLEHITNCIKGIFYDLFSLDPSIVLTQNGLDILSQKFNIYIAIYSNENTLISYTSVLLPAVYLLKYEYENNIYYGNLIPKEFLNINDETIIDENSIPIVNINQKIDEDNDYKDVSKYTNFDNNKPLEVVKEESLIVVKDDQKSDEIDLKDKYAKELISYMLEVLGNKILTEDCAKKIIKAAEEDGYKDENIDKITAQAEDKDHGISYFNYSSSKKKCNKCANVLKETFPIRLTCQNTSLCVDCIVDNYKNTYTNKCPDCQRVYSEEELNLINSFT</sequence>
<dbReference type="GO" id="GO:0008270">
    <property type="term" value="F:zinc ion binding"/>
    <property type="evidence" value="ECO:0007669"/>
    <property type="project" value="UniProtKB-KW"/>
</dbReference>
<dbReference type="InterPro" id="IPR001841">
    <property type="entry name" value="Znf_RING"/>
</dbReference>
<keyword evidence="1" id="KW-0479">Metal-binding</keyword>
<dbReference type="AlphaFoldDB" id="A0A1R2CJU3"/>
<comment type="caution">
    <text evidence="3">The sequence shown here is derived from an EMBL/GenBank/DDBJ whole genome shotgun (WGS) entry which is preliminary data.</text>
</comment>
<keyword evidence="1" id="KW-0863">Zinc-finger</keyword>
<gene>
    <name evidence="3" type="ORF">SteCoe_8616</name>
</gene>